<evidence type="ECO:0000313" key="2">
    <source>
        <dbReference type="EMBL" id="TGJ85036.1"/>
    </source>
</evidence>
<keyword evidence="3" id="KW-1185">Reference proteome</keyword>
<feature type="region of interest" description="Disordered" evidence="1">
    <location>
        <begin position="96"/>
        <end position="129"/>
    </location>
</feature>
<feature type="region of interest" description="Disordered" evidence="1">
    <location>
        <begin position="534"/>
        <end position="556"/>
    </location>
</feature>
<accession>A0A4Z0Z6N8</accession>
<dbReference type="EMBL" id="SKBN01000054">
    <property type="protein sequence ID" value="TGJ85036.1"/>
    <property type="molecule type" value="Genomic_DNA"/>
</dbReference>
<dbReference type="Proteomes" id="UP000297716">
    <property type="component" value="Unassembled WGS sequence"/>
</dbReference>
<sequence>MFLHSGASLHGHEFSKRTTPAVASPINLRNPLLRSTWSPPANRASTLIPEAPLSCDNDTVPDMKNSSTYRESASQTLDNTLATSQESRNDLIASLSDTMSGDETSIISDTDVSSSVPQKRRSGAQKSTTYVLAHPPPKQRTKQRIIHVRPNLVLQIQHVTPGLRPRPTIDVYPSFAGARSIMAPLLKGVPRIAGIKRELSGQDILLVRSEDYAPQASGSESDGDEAGIMARDLLAVLSPSKTEDKAEIVMAEGMVWVATTRSSGNSYSYEFTSVDSMGRTITARWVRKQTVSTSLPGTPTSPNRKFVKPQLSDTKFTFSFLDPGCRRHPVLATLTSTSLNIPETYTTVSQSPNQSPPTSQSFSPPNSPAGGDQSQTEKRTQSVEEWQKSFISVSAVWVALRHSWAPDFRPEDFMPFRTSATSQMEGCLHGRRRSLSASADSSPSSPYSEATGRRKYSIGMRQHALRSTNDLPKRATSTGAAFIQKRRAVLRENNDQAAEDERNRMTKLNRRALSGDWNVGLSKSARENSLAESIMGPAPKSDSGTHQTPALAPPPIPVKRRAVSAYSPLSSLSPDLSEMDISRLNEASTDAVLKSAEQGDASEAGSKSRHRKWKSMANWFRKLSAR</sequence>
<reference evidence="2 3" key="1">
    <citation type="submission" date="2019-03" db="EMBL/GenBank/DDBJ databases">
        <title>Draft genome sequence of Xylaria hypoxylon DSM 108379, a ubiquitous saprotrophic-parasitic fungi on hardwood.</title>
        <authorList>
            <person name="Buettner E."/>
            <person name="Leonhardt S."/>
            <person name="Gebauer A.M."/>
            <person name="Liers C."/>
            <person name="Hofrichter M."/>
            <person name="Kellner H."/>
        </authorList>
    </citation>
    <scope>NUCLEOTIDE SEQUENCE [LARGE SCALE GENOMIC DNA]</scope>
    <source>
        <strain evidence="2 3">DSM 108379</strain>
    </source>
</reference>
<dbReference type="AlphaFoldDB" id="A0A4Z0Z6N8"/>
<feature type="compositionally biased region" description="Polar residues" evidence="1">
    <location>
        <begin position="64"/>
        <end position="77"/>
    </location>
</feature>
<organism evidence="2 3">
    <name type="scientific">Xylaria hypoxylon</name>
    <dbReference type="NCBI Taxonomy" id="37992"/>
    <lineage>
        <taxon>Eukaryota</taxon>
        <taxon>Fungi</taxon>
        <taxon>Dikarya</taxon>
        <taxon>Ascomycota</taxon>
        <taxon>Pezizomycotina</taxon>
        <taxon>Sordariomycetes</taxon>
        <taxon>Xylariomycetidae</taxon>
        <taxon>Xylariales</taxon>
        <taxon>Xylariaceae</taxon>
        <taxon>Xylaria</taxon>
    </lineage>
</organism>
<feature type="region of interest" description="Disordered" evidence="1">
    <location>
        <begin position="346"/>
        <end position="383"/>
    </location>
</feature>
<name>A0A4Z0Z6N8_9PEZI</name>
<protein>
    <submittedName>
        <fullName evidence="2">Uncharacterized protein</fullName>
    </submittedName>
</protein>
<gene>
    <name evidence="2" type="ORF">E0Z10_g3746</name>
</gene>
<comment type="caution">
    <text evidence="2">The sequence shown here is derived from an EMBL/GenBank/DDBJ whole genome shotgun (WGS) entry which is preliminary data.</text>
</comment>
<feature type="region of interest" description="Disordered" evidence="1">
    <location>
        <begin position="590"/>
        <end position="613"/>
    </location>
</feature>
<dbReference type="OrthoDB" id="5404323at2759"/>
<evidence type="ECO:0000313" key="3">
    <source>
        <dbReference type="Proteomes" id="UP000297716"/>
    </source>
</evidence>
<feature type="region of interest" description="Disordered" evidence="1">
    <location>
        <begin position="43"/>
        <end position="77"/>
    </location>
</feature>
<feature type="compositionally biased region" description="Low complexity" evidence="1">
    <location>
        <begin position="435"/>
        <end position="448"/>
    </location>
</feature>
<feature type="compositionally biased region" description="Low complexity" evidence="1">
    <location>
        <begin position="349"/>
        <end position="364"/>
    </location>
</feature>
<feature type="region of interest" description="Disordered" evidence="1">
    <location>
        <begin position="424"/>
        <end position="457"/>
    </location>
</feature>
<dbReference type="STRING" id="37992.A0A4Z0Z6N8"/>
<feature type="compositionally biased region" description="Low complexity" evidence="1">
    <location>
        <begin position="104"/>
        <end position="116"/>
    </location>
</feature>
<proteinExistence type="predicted"/>
<evidence type="ECO:0000256" key="1">
    <source>
        <dbReference type="SAM" id="MobiDB-lite"/>
    </source>
</evidence>